<proteinExistence type="predicted"/>
<evidence type="ECO:0000313" key="3">
    <source>
        <dbReference type="Proteomes" id="UP000008183"/>
    </source>
</evidence>
<dbReference type="EMBL" id="AE000512">
    <property type="protein sequence ID" value="AAD36479.1"/>
    <property type="molecule type" value="Genomic_DNA"/>
</dbReference>
<evidence type="ECO:0000313" key="2">
    <source>
        <dbReference type="EMBL" id="AAD36479.1"/>
    </source>
</evidence>
<feature type="transmembrane region" description="Helical" evidence="1">
    <location>
        <begin position="53"/>
        <end position="75"/>
    </location>
</feature>
<organism evidence="2 3">
    <name type="scientific">Thermotoga maritima (strain ATCC 43589 / DSM 3109 / JCM 10099 / NBRC 100826 / MSB8)</name>
    <dbReference type="NCBI Taxonomy" id="243274"/>
    <lineage>
        <taxon>Bacteria</taxon>
        <taxon>Thermotogati</taxon>
        <taxon>Thermotogota</taxon>
        <taxon>Thermotogae</taxon>
        <taxon>Thermotogales</taxon>
        <taxon>Thermotogaceae</taxon>
        <taxon>Thermotoga</taxon>
    </lineage>
</organism>
<dbReference type="KEGG" id="tmw:THMA_1437"/>
<dbReference type="OrthoDB" id="37830at2"/>
<keyword evidence="1" id="KW-0472">Membrane</keyword>
<dbReference type="PATRIC" id="fig|243274.17.peg.1414"/>
<feature type="transmembrane region" description="Helical" evidence="1">
    <location>
        <begin position="223"/>
        <end position="244"/>
    </location>
</feature>
<feature type="transmembrane region" description="Helical" evidence="1">
    <location>
        <begin position="95"/>
        <end position="116"/>
    </location>
</feature>
<feature type="transmembrane region" description="Helical" evidence="1">
    <location>
        <begin position="319"/>
        <end position="338"/>
    </location>
</feature>
<dbReference type="RefSeq" id="WP_004081639.1">
    <property type="nucleotide sequence ID" value="NC_000853.1"/>
</dbReference>
<dbReference type="PIR" id="A72258">
    <property type="entry name" value="A72258"/>
</dbReference>
<accession>G4FFE4</accession>
<dbReference type="Pfam" id="PF16933">
    <property type="entry name" value="PelG"/>
    <property type="match status" value="1"/>
</dbReference>
<gene>
    <name evidence="2" type="ordered locus">TM_1408</name>
</gene>
<dbReference type="KEGG" id="tma:TM1408"/>
<feature type="transmembrane region" description="Helical" evidence="1">
    <location>
        <begin position="184"/>
        <end position="203"/>
    </location>
</feature>
<feature type="transmembrane region" description="Helical" evidence="1">
    <location>
        <begin position="408"/>
        <end position="424"/>
    </location>
</feature>
<evidence type="ECO:0000256" key="1">
    <source>
        <dbReference type="SAM" id="Phobius"/>
    </source>
</evidence>
<dbReference type="InterPro" id="IPR031617">
    <property type="entry name" value="PelG"/>
</dbReference>
<reference evidence="2 3" key="1">
    <citation type="journal article" date="1999" name="Nature">
        <title>Evidence for lateral gene transfer between Archaea and Bacteria from genome sequence of Thermotoga maritima.</title>
        <authorList>
            <person name="Nelson K.E."/>
            <person name="Clayton R.A."/>
            <person name="Gill S.R."/>
            <person name="Gwinn M.L."/>
            <person name="Dodson R.J."/>
            <person name="Haft D.H."/>
            <person name="Hickey E.K."/>
            <person name="Peterson J.D."/>
            <person name="Nelson W.C."/>
            <person name="Ketchum K.A."/>
            <person name="McDonald L."/>
            <person name="Utterback T.R."/>
            <person name="Malek J.A."/>
            <person name="Linher K.D."/>
            <person name="Garrett M.M."/>
            <person name="Stewart A.M."/>
            <person name="Cotton M.D."/>
            <person name="Pratt M.S."/>
            <person name="Phillips C.A."/>
            <person name="Richardson D."/>
            <person name="Heidelberg J."/>
            <person name="Sutton G.G."/>
            <person name="Fleischmann R.D."/>
            <person name="White O."/>
            <person name="Salzberg S.L."/>
            <person name="Smith H.O."/>
            <person name="Venter J.C."/>
            <person name="Fraser C.M."/>
        </authorList>
    </citation>
    <scope>NUCLEOTIDE SEQUENCE [LARGE SCALE GENOMIC DNA]</scope>
    <source>
        <strain evidence="3">ATCC 43589 / DSM 3109 / JCM 10099 / NBRC 100826 / MSB8</strain>
    </source>
</reference>
<dbReference type="EnsemblBacteria" id="AAD36479">
    <property type="protein sequence ID" value="AAD36479"/>
    <property type="gene ID" value="TM_1408"/>
</dbReference>
<feature type="transmembrane region" description="Helical" evidence="1">
    <location>
        <begin position="264"/>
        <end position="285"/>
    </location>
</feature>
<dbReference type="Proteomes" id="UP000008183">
    <property type="component" value="Chromosome"/>
</dbReference>
<sequence length="458" mass="52718">MAGKSFDLLFSRNNLFSDVLAFFYSTFVYFAPWLVVLFYIIWSSRWFSPSPFFLSVLSYSLIFSMIIAGGMSFLISRFLANCIYSRDQRKIYESYIGAVLLVFSVSLVIGLIFFAVNNQYSLVQKILACYTFVGFSLVWILMQFASVTEKESLAVLAFAGGIVVSVLLARFWDISMEEKLLLTLDIGIGLIIFMLNFLILSYLRSSIRIGFDFLLLTRKHPQLLFIGYFYYLSIWIDNFIAWKVKGIEIAPGFFMSPEYDIPKFMASLFFIPSLVVFNLSMETVFQRNYKGLMQSIVSDKPMRVISENLKKLSLSLRHAFSNMFALNMVAMISCFLLRDSLRLWFNLSESFNRIFVWDVVGVSMNIAFMSLLVASLHFEYYGIALEGTALVLTSNMILSVFFIENIPGLSFAVAFSGGFLYLLLRFKSKDFLYEVYTKQPLGLEKVKKTSWKPKEMIR</sequence>
<feature type="transmembrane region" description="Helical" evidence="1">
    <location>
        <begin position="380"/>
        <end position="402"/>
    </location>
</feature>
<keyword evidence="1" id="KW-1133">Transmembrane helix</keyword>
<dbReference type="KEGG" id="tmm:Tmari_1415"/>
<accession>Q9X1C8</accession>
<feature type="transmembrane region" description="Helical" evidence="1">
    <location>
        <begin position="122"/>
        <end position="141"/>
    </location>
</feature>
<dbReference type="KEGG" id="tmi:THEMA_07275"/>
<dbReference type="AlphaFoldDB" id="Q9X1C8"/>
<protein>
    <recommendedName>
        <fullName evidence="4">Exopolysaccharide Pel transporter PelG</fullName>
    </recommendedName>
</protein>
<keyword evidence="1" id="KW-0812">Transmembrane</keyword>
<dbReference type="InParanoid" id="Q9X1C8"/>
<feature type="transmembrane region" description="Helical" evidence="1">
    <location>
        <begin position="153"/>
        <end position="172"/>
    </location>
</feature>
<name>Q9X1C8_THEMA</name>
<keyword evidence="3" id="KW-1185">Reference proteome</keyword>
<evidence type="ECO:0008006" key="4">
    <source>
        <dbReference type="Google" id="ProtNLM"/>
    </source>
</evidence>
<feature type="transmembrane region" description="Helical" evidence="1">
    <location>
        <begin position="354"/>
        <end position="373"/>
    </location>
</feature>
<dbReference type="PaxDb" id="243274-THEMA_07275"/>
<feature type="transmembrane region" description="Helical" evidence="1">
    <location>
        <begin position="21"/>
        <end position="41"/>
    </location>
</feature>